<keyword evidence="3" id="KW-1185">Reference proteome</keyword>
<dbReference type="GO" id="GO:0004792">
    <property type="term" value="F:thiosulfate-cyanide sulfurtransferase activity"/>
    <property type="evidence" value="ECO:0007669"/>
    <property type="project" value="UniProtKB-EC"/>
</dbReference>
<dbReference type="EMBL" id="MZGW01000007">
    <property type="protein sequence ID" value="OPJ55143.1"/>
    <property type="molecule type" value="Genomic_DNA"/>
</dbReference>
<feature type="domain" description="Rhodanese" evidence="1">
    <location>
        <begin position="20"/>
        <end position="103"/>
    </location>
</feature>
<dbReference type="PROSITE" id="PS50206">
    <property type="entry name" value="RHODANESE_3"/>
    <property type="match status" value="1"/>
</dbReference>
<dbReference type="RefSeq" id="WP_079412962.1">
    <property type="nucleotide sequence ID" value="NZ_MZGW01000007.1"/>
</dbReference>
<reference evidence="2 3" key="1">
    <citation type="submission" date="2017-03" db="EMBL/GenBank/DDBJ databases">
        <title>Genome sequence of Clostridium thermoalcaliphilum DSM 7309.</title>
        <authorList>
            <person name="Poehlein A."/>
            <person name="Daniel R."/>
        </authorList>
    </citation>
    <scope>NUCLEOTIDE SEQUENCE [LARGE SCALE GENOMIC DNA]</scope>
    <source>
        <strain evidence="2 3">DSM 7309</strain>
    </source>
</reference>
<dbReference type="InterPro" id="IPR036873">
    <property type="entry name" value="Rhodanese-like_dom_sf"/>
</dbReference>
<dbReference type="CDD" id="cd00158">
    <property type="entry name" value="RHOD"/>
    <property type="match status" value="1"/>
</dbReference>
<dbReference type="SMART" id="SM00450">
    <property type="entry name" value="RHOD"/>
    <property type="match status" value="1"/>
</dbReference>
<gene>
    <name evidence="2" type="primary">glpE</name>
    <name evidence="2" type="ORF">CLOTH_16410</name>
</gene>
<evidence type="ECO:0000313" key="2">
    <source>
        <dbReference type="EMBL" id="OPJ55143.1"/>
    </source>
</evidence>
<evidence type="ECO:0000259" key="1">
    <source>
        <dbReference type="PROSITE" id="PS50206"/>
    </source>
</evidence>
<dbReference type="SUPFAM" id="SSF52821">
    <property type="entry name" value="Rhodanese/Cell cycle control phosphatase"/>
    <property type="match status" value="1"/>
</dbReference>
<keyword evidence="2" id="KW-0808">Transferase</keyword>
<sequence length="104" mass="11310">MFNIGSKLENISVDEIDKEIQNGAILIDIRNEEAYSEGHIKGAINIPIKLLPFKMNELDKSKTILVVCYVGGSSVVACKALSKAGFKVKNVTGGMKAWRGNLSK</sequence>
<dbReference type="STRING" id="29349.CLOTH_16410"/>
<dbReference type="InterPro" id="IPR050229">
    <property type="entry name" value="GlpE_sulfurtransferase"/>
</dbReference>
<protein>
    <submittedName>
        <fullName evidence="2">Thiosulfate sulfurtransferase GlpE</fullName>
        <ecNumber evidence="2">2.8.1.1</ecNumber>
    </submittedName>
</protein>
<name>A0A1V4I5A9_9FIRM</name>
<comment type="caution">
    <text evidence="2">The sequence shown here is derived from an EMBL/GenBank/DDBJ whole genome shotgun (WGS) entry which is preliminary data.</text>
</comment>
<dbReference type="Proteomes" id="UP000190140">
    <property type="component" value="Unassembled WGS sequence"/>
</dbReference>
<dbReference type="PANTHER" id="PTHR43031:SF1">
    <property type="entry name" value="PYRIDINE NUCLEOTIDE-DISULPHIDE OXIDOREDUCTASE"/>
    <property type="match status" value="1"/>
</dbReference>
<evidence type="ECO:0000313" key="3">
    <source>
        <dbReference type="Proteomes" id="UP000190140"/>
    </source>
</evidence>
<dbReference type="Gene3D" id="3.40.250.10">
    <property type="entry name" value="Rhodanese-like domain"/>
    <property type="match status" value="1"/>
</dbReference>
<organism evidence="2 3">
    <name type="scientific">Alkalithermobacter paradoxus</name>
    <dbReference type="NCBI Taxonomy" id="29349"/>
    <lineage>
        <taxon>Bacteria</taxon>
        <taxon>Bacillati</taxon>
        <taxon>Bacillota</taxon>
        <taxon>Clostridia</taxon>
        <taxon>Peptostreptococcales</taxon>
        <taxon>Tepidibacteraceae</taxon>
        <taxon>Alkalithermobacter</taxon>
    </lineage>
</organism>
<dbReference type="OrthoDB" id="9800872at2"/>
<dbReference type="Pfam" id="PF00581">
    <property type="entry name" value="Rhodanese"/>
    <property type="match status" value="1"/>
</dbReference>
<proteinExistence type="predicted"/>
<dbReference type="AlphaFoldDB" id="A0A1V4I5A9"/>
<accession>A0A1V4I5A9</accession>
<dbReference type="InterPro" id="IPR001763">
    <property type="entry name" value="Rhodanese-like_dom"/>
</dbReference>
<dbReference type="PANTHER" id="PTHR43031">
    <property type="entry name" value="FAD-DEPENDENT OXIDOREDUCTASE"/>
    <property type="match status" value="1"/>
</dbReference>
<dbReference type="EC" id="2.8.1.1" evidence="2"/>